<protein>
    <recommendedName>
        <fullName evidence="3">Ribosomally synthesized peptide with SipW-like signal peptide</fullName>
    </recommendedName>
</protein>
<accession>A0ABW4V6J2</accession>
<keyword evidence="2" id="KW-1185">Reference proteome</keyword>
<evidence type="ECO:0008006" key="3">
    <source>
        <dbReference type="Google" id="ProtNLM"/>
    </source>
</evidence>
<name>A0ABW4V6J2_9MICO</name>
<dbReference type="Proteomes" id="UP001597338">
    <property type="component" value="Unassembled WGS sequence"/>
</dbReference>
<sequence length="211" mass="21292">MSTTLIHHHEGASGAPATGTLRSVARAGAALGGAALLTLGAALPAQAASDVTSGHADVVAVSSTHEVGSIYDQFGGSFSSWDSSDDYRLVFDVAGTDVTCSNGVYTVPNDFNIEGDVPFIGFDNDSASDYELTLGLVSGPGNVTYTSSAGELDTASGQVLTVGSGTHQHGAWAFDAGSCGGSHAFVLNFDVLEASPGTNGADRDIEFVING</sequence>
<evidence type="ECO:0000313" key="2">
    <source>
        <dbReference type="Proteomes" id="UP001597338"/>
    </source>
</evidence>
<comment type="caution">
    <text evidence="1">The sequence shown here is derived from an EMBL/GenBank/DDBJ whole genome shotgun (WGS) entry which is preliminary data.</text>
</comment>
<reference evidence="2" key="1">
    <citation type="journal article" date="2019" name="Int. J. Syst. Evol. Microbiol.">
        <title>The Global Catalogue of Microorganisms (GCM) 10K type strain sequencing project: providing services to taxonomists for standard genome sequencing and annotation.</title>
        <authorList>
            <consortium name="The Broad Institute Genomics Platform"/>
            <consortium name="The Broad Institute Genome Sequencing Center for Infectious Disease"/>
            <person name="Wu L."/>
            <person name="Ma J."/>
        </authorList>
    </citation>
    <scope>NUCLEOTIDE SEQUENCE [LARGE SCALE GENOMIC DNA]</scope>
    <source>
        <strain evidence="2">CCM 7043</strain>
    </source>
</reference>
<gene>
    <name evidence="1" type="ORF">ACFSL2_07070</name>
</gene>
<dbReference type="RefSeq" id="WP_377197173.1">
    <property type="nucleotide sequence ID" value="NZ_JBHUHF010000001.1"/>
</dbReference>
<proteinExistence type="predicted"/>
<organism evidence="1 2">
    <name type="scientific">Promicromonospora aerolata</name>
    <dbReference type="NCBI Taxonomy" id="195749"/>
    <lineage>
        <taxon>Bacteria</taxon>
        <taxon>Bacillati</taxon>
        <taxon>Actinomycetota</taxon>
        <taxon>Actinomycetes</taxon>
        <taxon>Micrococcales</taxon>
        <taxon>Promicromonosporaceae</taxon>
        <taxon>Promicromonospora</taxon>
    </lineage>
</organism>
<evidence type="ECO:0000313" key="1">
    <source>
        <dbReference type="EMBL" id="MFD2025268.1"/>
    </source>
</evidence>
<dbReference type="EMBL" id="JBHUHF010000001">
    <property type="protein sequence ID" value="MFD2025268.1"/>
    <property type="molecule type" value="Genomic_DNA"/>
</dbReference>